<dbReference type="AlphaFoldDB" id="A0A8K0IDA4"/>
<protein>
    <submittedName>
        <fullName evidence="1">Uncharacterized protein</fullName>
    </submittedName>
</protein>
<gene>
    <name evidence="1" type="ORF">COCNU_06G016010</name>
</gene>
<sequence length="49" mass="5555">MKNEIQLKLLDITDHLDSGRSSSSHAYTVAQTWQNWCTNQFFGSSAHLS</sequence>
<keyword evidence="2" id="KW-1185">Reference proteome</keyword>
<reference evidence="1" key="1">
    <citation type="journal article" date="2017" name="Gigascience">
        <title>The genome draft of coconut (Cocos nucifera).</title>
        <authorList>
            <person name="Xiao Y."/>
            <person name="Xu P."/>
            <person name="Fan H."/>
            <person name="Baudouin L."/>
            <person name="Xia W."/>
            <person name="Bocs S."/>
            <person name="Xu J."/>
            <person name="Li Q."/>
            <person name="Guo A."/>
            <person name="Zhou L."/>
            <person name="Li J."/>
            <person name="Wu Y."/>
            <person name="Ma Z."/>
            <person name="Armero A."/>
            <person name="Issali A.E."/>
            <person name="Liu N."/>
            <person name="Peng M."/>
            <person name="Yang Y."/>
        </authorList>
    </citation>
    <scope>NUCLEOTIDE SEQUENCE</scope>
    <source>
        <tissue evidence="1">Spear leaf of Hainan Tall coconut</tissue>
    </source>
</reference>
<organism evidence="1 2">
    <name type="scientific">Cocos nucifera</name>
    <name type="common">Coconut palm</name>
    <dbReference type="NCBI Taxonomy" id="13894"/>
    <lineage>
        <taxon>Eukaryota</taxon>
        <taxon>Viridiplantae</taxon>
        <taxon>Streptophyta</taxon>
        <taxon>Embryophyta</taxon>
        <taxon>Tracheophyta</taxon>
        <taxon>Spermatophyta</taxon>
        <taxon>Magnoliopsida</taxon>
        <taxon>Liliopsida</taxon>
        <taxon>Arecaceae</taxon>
        <taxon>Arecoideae</taxon>
        <taxon>Cocoseae</taxon>
        <taxon>Attaleinae</taxon>
        <taxon>Cocos</taxon>
    </lineage>
</organism>
<dbReference type="Proteomes" id="UP000797356">
    <property type="component" value="Chromosome 6"/>
</dbReference>
<proteinExistence type="predicted"/>
<evidence type="ECO:0000313" key="2">
    <source>
        <dbReference type="Proteomes" id="UP000797356"/>
    </source>
</evidence>
<name>A0A8K0IDA4_COCNU</name>
<dbReference type="EMBL" id="CM017877">
    <property type="protein sequence ID" value="KAG1347772.1"/>
    <property type="molecule type" value="Genomic_DNA"/>
</dbReference>
<accession>A0A8K0IDA4</accession>
<comment type="caution">
    <text evidence="1">The sequence shown here is derived from an EMBL/GenBank/DDBJ whole genome shotgun (WGS) entry which is preliminary data.</text>
</comment>
<reference evidence="1" key="2">
    <citation type="submission" date="2019-07" db="EMBL/GenBank/DDBJ databases">
        <authorList>
            <person name="Yang Y."/>
            <person name="Bocs S."/>
            <person name="Baudouin L."/>
        </authorList>
    </citation>
    <scope>NUCLEOTIDE SEQUENCE</scope>
    <source>
        <tissue evidence="1">Spear leaf of Hainan Tall coconut</tissue>
    </source>
</reference>
<evidence type="ECO:0000313" key="1">
    <source>
        <dbReference type="EMBL" id="KAG1347772.1"/>
    </source>
</evidence>